<evidence type="ECO:0000313" key="2">
    <source>
        <dbReference type="Proteomes" id="UP000239866"/>
    </source>
</evidence>
<proteinExistence type="predicted"/>
<name>A0A2T1K4U2_9GAMM</name>
<organism evidence="1 2">
    <name type="scientific">Marinobacter fuscus</name>
    <dbReference type="NCBI Taxonomy" id="2109942"/>
    <lineage>
        <taxon>Bacteria</taxon>
        <taxon>Pseudomonadati</taxon>
        <taxon>Pseudomonadota</taxon>
        <taxon>Gammaproteobacteria</taxon>
        <taxon>Pseudomonadales</taxon>
        <taxon>Marinobacteraceae</taxon>
        <taxon>Marinobacter</taxon>
    </lineage>
</organism>
<accession>A0A2T1K4U2</accession>
<sequence>MAKKKDWSKEEQAVQAVQVAFDLSNDIQRAFRVSAALQDMTTADMVRKVLQLPYRKARARPRLTVTLKDEDFELLAEKYALNTADRAEIRQRVAAELKDFAQHYLTEPDQG</sequence>
<protein>
    <submittedName>
        <fullName evidence="1">Uncharacterized protein</fullName>
    </submittedName>
</protein>
<gene>
    <name evidence="1" type="ORF">C7H09_15860</name>
</gene>
<comment type="caution">
    <text evidence="1">The sequence shown here is derived from an EMBL/GenBank/DDBJ whole genome shotgun (WGS) entry which is preliminary data.</text>
</comment>
<dbReference type="EMBL" id="PXNP01000104">
    <property type="protein sequence ID" value="PSF05080.1"/>
    <property type="molecule type" value="Genomic_DNA"/>
</dbReference>
<reference evidence="1 2" key="1">
    <citation type="submission" date="2018-03" db="EMBL/GenBank/DDBJ databases">
        <title>Marinobacter brunus sp. nov., a marine bacterium of Gamma-proteobacteria isolated from the surface seawater of the South China Sea.</title>
        <authorList>
            <person name="Cheng H."/>
            <person name="Wu Y.-H."/>
            <person name="Xamxidin M."/>
            <person name="Xu X.-W."/>
        </authorList>
    </citation>
    <scope>NUCLEOTIDE SEQUENCE [LARGE SCALE GENOMIC DNA]</scope>
    <source>
        <strain evidence="1 2">NH169-3</strain>
    </source>
</reference>
<dbReference type="AlphaFoldDB" id="A0A2T1K4U2"/>
<dbReference type="Proteomes" id="UP000239866">
    <property type="component" value="Unassembled WGS sequence"/>
</dbReference>
<keyword evidence="2" id="KW-1185">Reference proteome</keyword>
<dbReference type="OrthoDB" id="5624951at2"/>
<evidence type="ECO:0000313" key="1">
    <source>
        <dbReference type="EMBL" id="PSF05080.1"/>
    </source>
</evidence>
<dbReference type="RefSeq" id="WP_106764495.1">
    <property type="nucleotide sequence ID" value="NZ_PXNP01000104.1"/>
</dbReference>